<name>A0ABZ0KFV1_STRC4</name>
<reference evidence="1 2" key="1">
    <citation type="journal article" date="2021" name="J. Microbiol. Biotechnol.">
        <title>An Efficient Markerless Deletion System Suitable for the Industrial Strains of Streptomyces.</title>
        <authorList>
            <person name="Dong J."/>
            <person name="Wei J."/>
            <person name="Li H."/>
            <person name="Zhao S."/>
            <person name="Guan W."/>
        </authorList>
    </citation>
    <scope>NUCLEOTIDE SEQUENCE [LARGE SCALE GENOMIC DNA]</scope>
    <source>
        <strain evidence="1 2">CICC 11043</strain>
    </source>
</reference>
<sequence length="75" mass="8033">MGPPNGPDHGPAITTGNGEAMFRASFSKFIRDVALTHPDLADMKLALRADCPARSVFPLHTPEIRQTSEQGVGMT</sequence>
<keyword evidence="2" id="KW-1185">Reference proteome</keyword>
<dbReference type="RefSeq" id="WP_317926588.1">
    <property type="nucleotide sequence ID" value="NZ_CP137524.1"/>
</dbReference>
<accession>A0ABZ0KFV1</accession>
<organism evidence="1 2">
    <name type="scientific">Streptomyces coeruleorubidus</name>
    <dbReference type="NCBI Taxonomy" id="116188"/>
    <lineage>
        <taxon>Bacteria</taxon>
        <taxon>Bacillati</taxon>
        <taxon>Actinomycetota</taxon>
        <taxon>Actinomycetes</taxon>
        <taxon>Kitasatosporales</taxon>
        <taxon>Streptomycetaceae</taxon>
        <taxon>Streptomyces</taxon>
    </lineage>
</organism>
<dbReference type="Proteomes" id="UP001305002">
    <property type="component" value="Chromosome"/>
</dbReference>
<protein>
    <submittedName>
        <fullName evidence="1">Uncharacterized protein</fullName>
    </submittedName>
</protein>
<evidence type="ECO:0000313" key="1">
    <source>
        <dbReference type="EMBL" id="WOT36770.1"/>
    </source>
</evidence>
<dbReference type="EMBL" id="CP137524">
    <property type="protein sequence ID" value="WOT36770.1"/>
    <property type="molecule type" value="Genomic_DNA"/>
</dbReference>
<proteinExistence type="predicted"/>
<evidence type="ECO:0000313" key="2">
    <source>
        <dbReference type="Proteomes" id="UP001305002"/>
    </source>
</evidence>
<reference evidence="1 2" key="2">
    <citation type="journal article" date="2024" name="Microb. Biotechnol.">
        <title>The involvement of multiple ABC transporters in daunorubicin efflux in Streptomyces coeruleorubidus.</title>
        <authorList>
            <person name="Dong J."/>
            <person name="Ning J."/>
            <person name="Tian Y."/>
            <person name="Li H."/>
            <person name="Chen H."/>
            <person name="Guan W."/>
        </authorList>
    </citation>
    <scope>NUCLEOTIDE SEQUENCE [LARGE SCALE GENOMIC DNA]</scope>
    <source>
        <strain evidence="1 2">CICC 11043</strain>
    </source>
</reference>
<gene>
    <name evidence="1" type="ORF">R5U08_22760</name>
</gene>